<reference evidence="2 3" key="1">
    <citation type="submission" date="2015-09" db="EMBL/GenBank/DDBJ databases">
        <title>Sorangium comparison.</title>
        <authorList>
            <person name="Zaburannyi N."/>
            <person name="Bunk B."/>
            <person name="Overmann J."/>
            <person name="Mueller R."/>
        </authorList>
    </citation>
    <scope>NUCLEOTIDE SEQUENCE [LARGE SCALE GENOMIC DNA]</scope>
    <source>
        <strain evidence="2 3">So ceGT47</strain>
    </source>
</reference>
<evidence type="ECO:0000256" key="1">
    <source>
        <dbReference type="SAM" id="Phobius"/>
    </source>
</evidence>
<dbReference type="AlphaFoldDB" id="A0A4P2Q2H6"/>
<name>A0A4P2Q2H6_SORCE</name>
<dbReference type="SUPFAM" id="SSF49785">
    <property type="entry name" value="Galactose-binding domain-like"/>
    <property type="match status" value="1"/>
</dbReference>
<keyword evidence="1" id="KW-0472">Membrane</keyword>
<dbReference type="EMBL" id="CP012670">
    <property type="protein sequence ID" value="AUX23311.1"/>
    <property type="molecule type" value="Genomic_DNA"/>
</dbReference>
<evidence type="ECO:0008006" key="4">
    <source>
        <dbReference type="Google" id="ProtNLM"/>
    </source>
</evidence>
<accession>A0A4P2Q2H6</accession>
<sequence length="262" mass="28405">MRRRRRRTGGGAVARVPLAAGAGALCAAAVWPGCNAILGIEAPEREGAGDQLDCTMLEVVPGEPLELSMIDDMEDGNTAIPKGDGAIPRQGVWILFHDNSEDGDQQPPHQSKLVEAMSPARGDSERGVHTSGNELFTEWGAGIGIRLSGYYDATAYRGVTFWARAEEGSSTDLFVTLVDQQTDNEGGICGDDEGQVPCYDHFHTIVTLTPDWKHFKVPAGCLVQTGYGVFEALAQDRIRNIQFSFGPGQAFDIWIDDVAFYR</sequence>
<dbReference type="Gene3D" id="2.60.120.430">
    <property type="entry name" value="Galactose-binding lectin"/>
    <property type="match status" value="1"/>
</dbReference>
<evidence type="ECO:0000313" key="2">
    <source>
        <dbReference type="EMBL" id="AUX23311.1"/>
    </source>
</evidence>
<keyword evidence="1" id="KW-0812">Transmembrane</keyword>
<dbReference type="InterPro" id="IPR008979">
    <property type="entry name" value="Galactose-bd-like_sf"/>
</dbReference>
<evidence type="ECO:0000313" key="3">
    <source>
        <dbReference type="Proteomes" id="UP000295781"/>
    </source>
</evidence>
<gene>
    <name evidence="2" type="ORF">SOCEGT47_038340</name>
</gene>
<feature type="transmembrane region" description="Helical" evidence="1">
    <location>
        <begin position="12"/>
        <end position="31"/>
    </location>
</feature>
<protein>
    <recommendedName>
        <fullName evidence="4">CBM11 domain-containing protein</fullName>
    </recommendedName>
</protein>
<dbReference type="OrthoDB" id="5510995at2"/>
<dbReference type="Proteomes" id="UP000295781">
    <property type="component" value="Chromosome"/>
</dbReference>
<proteinExistence type="predicted"/>
<keyword evidence="1" id="KW-1133">Transmembrane helix</keyword>
<organism evidence="2 3">
    <name type="scientific">Sorangium cellulosum</name>
    <name type="common">Polyangium cellulosum</name>
    <dbReference type="NCBI Taxonomy" id="56"/>
    <lineage>
        <taxon>Bacteria</taxon>
        <taxon>Pseudomonadati</taxon>
        <taxon>Myxococcota</taxon>
        <taxon>Polyangia</taxon>
        <taxon>Polyangiales</taxon>
        <taxon>Polyangiaceae</taxon>
        <taxon>Sorangium</taxon>
    </lineage>
</organism>
<dbReference type="RefSeq" id="WP_129348383.1">
    <property type="nucleotide sequence ID" value="NZ_CP012670.1"/>
</dbReference>